<evidence type="ECO:0000256" key="2">
    <source>
        <dbReference type="ARBA" id="ARBA00023006"/>
    </source>
</evidence>
<dbReference type="InterPro" id="IPR045820">
    <property type="entry name" value="CLEC16A/TT9_C"/>
</dbReference>
<dbReference type="GO" id="GO:0007034">
    <property type="term" value="P:vacuolar transport"/>
    <property type="evidence" value="ECO:0007669"/>
    <property type="project" value="TreeGrafter"/>
</dbReference>
<dbReference type="GO" id="GO:0005770">
    <property type="term" value="C:late endosome"/>
    <property type="evidence" value="ECO:0007669"/>
    <property type="project" value="TreeGrafter"/>
</dbReference>
<keyword evidence="2" id="KW-0072">Autophagy</keyword>
<evidence type="ECO:0000313" key="6">
    <source>
        <dbReference type="WBParaSite" id="jg4510"/>
    </source>
</evidence>
<organism evidence="5 6">
    <name type="scientific">Ditylenchus dipsaci</name>
    <dbReference type="NCBI Taxonomy" id="166011"/>
    <lineage>
        <taxon>Eukaryota</taxon>
        <taxon>Metazoa</taxon>
        <taxon>Ecdysozoa</taxon>
        <taxon>Nematoda</taxon>
        <taxon>Chromadorea</taxon>
        <taxon>Rhabditida</taxon>
        <taxon>Tylenchina</taxon>
        <taxon>Tylenchomorpha</taxon>
        <taxon>Sphaerularioidea</taxon>
        <taxon>Anguinidae</taxon>
        <taxon>Anguininae</taxon>
        <taxon>Ditylenchus</taxon>
    </lineage>
</organism>
<accession>A0A915EA78</accession>
<name>A0A915EA78_9BILA</name>
<evidence type="ECO:0000256" key="1">
    <source>
        <dbReference type="ARBA" id="ARBA00006441"/>
    </source>
</evidence>
<dbReference type="Pfam" id="PF19439">
    <property type="entry name" value="CLEC16A_C"/>
    <property type="match status" value="2"/>
</dbReference>
<dbReference type="InterPro" id="IPR039272">
    <property type="entry name" value="CLEC16A/TT9"/>
</dbReference>
<dbReference type="AlphaFoldDB" id="A0A915EA78"/>
<dbReference type="PANTHER" id="PTHR21481">
    <property type="entry name" value="PROTEIN CLEC16A"/>
    <property type="match status" value="1"/>
</dbReference>
<dbReference type="WBParaSite" id="jg4510">
    <property type="protein sequence ID" value="jg4510"/>
    <property type="gene ID" value="jg4510"/>
</dbReference>
<evidence type="ECO:0000313" key="5">
    <source>
        <dbReference type="Proteomes" id="UP000887574"/>
    </source>
</evidence>
<dbReference type="InterPro" id="IPR019155">
    <property type="entry name" value="CLEC16A/TT9_N"/>
</dbReference>
<dbReference type="GO" id="GO:0005794">
    <property type="term" value="C:Golgi apparatus"/>
    <property type="evidence" value="ECO:0007669"/>
    <property type="project" value="TreeGrafter"/>
</dbReference>
<proteinExistence type="inferred from homology"/>
<reference evidence="6" key="1">
    <citation type="submission" date="2022-11" db="UniProtKB">
        <authorList>
            <consortium name="WormBaseParasite"/>
        </authorList>
    </citation>
    <scope>IDENTIFICATION</scope>
</reference>
<feature type="domain" description="CLEC16A/TT9 C-terminal" evidence="4">
    <location>
        <begin position="241"/>
        <end position="348"/>
    </location>
</feature>
<evidence type="ECO:0000259" key="3">
    <source>
        <dbReference type="Pfam" id="PF09758"/>
    </source>
</evidence>
<dbReference type="GO" id="GO:0016197">
    <property type="term" value="P:endosomal transport"/>
    <property type="evidence" value="ECO:0007669"/>
    <property type="project" value="TreeGrafter"/>
</dbReference>
<keyword evidence="5" id="KW-1185">Reference proteome</keyword>
<dbReference type="PANTHER" id="PTHR21481:SF0">
    <property type="entry name" value="PROTEIN CLEC16A"/>
    <property type="match status" value="1"/>
</dbReference>
<feature type="domain" description="CLEC16A/TT9 C-terminal" evidence="4">
    <location>
        <begin position="361"/>
        <end position="656"/>
    </location>
</feature>
<dbReference type="Proteomes" id="UP000887574">
    <property type="component" value="Unplaced"/>
</dbReference>
<evidence type="ECO:0000259" key="4">
    <source>
        <dbReference type="Pfam" id="PF19439"/>
    </source>
</evidence>
<dbReference type="Pfam" id="PF09758">
    <property type="entry name" value="FPL"/>
    <property type="match status" value="1"/>
</dbReference>
<protein>
    <submittedName>
        <fullName evidence="6">FPL domain-containing protein</fullName>
    </submittedName>
</protein>
<comment type="similarity">
    <text evidence="1">Belongs to the CLEC16A/gop-1 family.</text>
</comment>
<sequence>MNLIFGKKNQLWKSKNPHSLEYLRYLHGVLIKNEKVTESNKTLLIEALRAITEILIWGDQNDGSVFDFFLERQMLAHFLSIMKQRCGCYVNVQILQTLNILFENIRHETSLYFLLSNNHVDEIICHKFDFNNEEVLAYYISFLKTLSFKVNPHTIHFFYSESTDEFPLFTEALRFYNNGESMVRIAVRTLSLNIFKVKDDSMSKFVLNRSKDYFSFVSKGVAEQVIEMDVFARSAQNEASNRNTLLNMIDAHLDNMHYVNDILMIGNIELNALLLNGLFTYVFGPLYLASLADLRCHSTILLSKVSALFLLSQFVMVIHNKEAVQTLLTSLFFGDQSDVCSEWARSVEKGLHLVIRSPSEKVQERLFFYSHLKALNEGHDDHACFYALMLLFCISQNEACYNHVLTNSPRSVTSEILDAAQFPCTGKSSKCDTQLMENLIRIIENCSQPDTSIRPITIELACMVLRRLLIAIESDEFFHVAVEEAGRRSQTALLSYLRNLVFSENLFLEMFEDEYHQLSINEIRMSTISEDPGLYLPPSNTPLSGIPLAQRFHLVMMREFAGPCKTHLPLSSKLQPMAEMNDCINLNNSDLLSCTVINEKNERLSRFLVTDQFQLILVEPDNKKLGWAIVRFVGLLQDTAVTGDSSDSRALHVVVEDVKCRTKKGPSHR</sequence>
<dbReference type="GO" id="GO:0006914">
    <property type="term" value="P:autophagy"/>
    <property type="evidence" value="ECO:0007669"/>
    <property type="project" value="UniProtKB-KW"/>
</dbReference>
<dbReference type="GO" id="GO:1901096">
    <property type="term" value="P:regulation of autophagosome maturation"/>
    <property type="evidence" value="ECO:0007669"/>
    <property type="project" value="TreeGrafter"/>
</dbReference>
<feature type="domain" description="FPL" evidence="3">
    <location>
        <begin position="48"/>
        <end position="195"/>
    </location>
</feature>